<keyword evidence="3" id="KW-1185">Reference proteome</keyword>
<evidence type="ECO:0000313" key="2">
    <source>
        <dbReference type="EMBL" id="CAJ1385619.1"/>
    </source>
</evidence>
<feature type="domain" description="EH" evidence="1">
    <location>
        <begin position="333"/>
        <end position="404"/>
    </location>
</feature>
<dbReference type="Proteomes" id="UP001178507">
    <property type="component" value="Unassembled WGS sequence"/>
</dbReference>
<sequence length="488" mass="53358">MDEINNDRLPLGQSGWAASTSCLVPTRGRDGQQASAETALMEAINAVLAHGASSSPAHGPRKDGGSIVVLLKRGCLKSLRAPSVLCRAADYAGQVLHFLLGFVMKRPDHLLQVAEVFNILLSSDEWLQHLRPNGDGGLVVQELLSLSSEQQAALGMQNDELLAMMSPEVAQLAHDQPSRLLQDAGQVRMELEKIRSGLGEGGLRFKSSVQELRFEPSYRSGLASKEAELPCAKPRVGEKVEVFSNSVQRWCPGFVEKVSRTEVTIAFQLPNARANEWSKKSLALGHSELRWVSRAPGSPMPSAGSTLDSKRATTKPASGFFGTSLPTNWAPEEVQLYDSLFAELEGLVCGPNENGMDPLASAQLDYIAQSGLPRRALREIWQVANPHLRASLGLEEFRACCRLVGHCQAMSTQSEDDKELRQLRAGGGGLRAHLRSSCLAEPAPRLADFSQPKKLPCSNCACRVRARDIWLWVKKRYPKWTLVHGTKD</sequence>
<name>A0AA36MYU1_9DINO</name>
<organism evidence="2 3">
    <name type="scientific">Effrenium voratum</name>
    <dbReference type="NCBI Taxonomy" id="2562239"/>
    <lineage>
        <taxon>Eukaryota</taxon>
        <taxon>Sar</taxon>
        <taxon>Alveolata</taxon>
        <taxon>Dinophyceae</taxon>
        <taxon>Suessiales</taxon>
        <taxon>Symbiodiniaceae</taxon>
        <taxon>Effrenium</taxon>
    </lineage>
</organism>
<reference evidence="2" key="1">
    <citation type="submission" date="2023-08" db="EMBL/GenBank/DDBJ databases">
        <authorList>
            <person name="Chen Y."/>
            <person name="Shah S."/>
            <person name="Dougan E. K."/>
            <person name="Thang M."/>
            <person name="Chan C."/>
        </authorList>
    </citation>
    <scope>NUCLEOTIDE SEQUENCE</scope>
</reference>
<dbReference type="InterPro" id="IPR000261">
    <property type="entry name" value="EH_dom"/>
</dbReference>
<dbReference type="Gene3D" id="1.10.238.10">
    <property type="entry name" value="EF-hand"/>
    <property type="match status" value="1"/>
</dbReference>
<dbReference type="AlphaFoldDB" id="A0AA36MYU1"/>
<protein>
    <recommendedName>
        <fullName evidence="1">EH domain-containing protein</fullName>
    </recommendedName>
</protein>
<gene>
    <name evidence="2" type="ORF">EVOR1521_LOCUS12187</name>
</gene>
<comment type="caution">
    <text evidence="2">The sequence shown here is derived from an EMBL/GenBank/DDBJ whole genome shotgun (WGS) entry which is preliminary data.</text>
</comment>
<dbReference type="PROSITE" id="PS50031">
    <property type="entry name" value="EH"/>
    <property type="match status" value="1"/>
</dbReference>
<evidence type="ECO:0000259" key="1">
    <source>
        <dbReference type="PROSITE" id="PS50031"/>
    </source>
</evidence>
<dbReference type="EMBL" id="CAUJNA010001258">
    <property type="protein sequence ID" value="CAJ1385619.1"/>
    <property type="molecule type" value="Genomic_DNA"/>
</dbReference>
<evidence type="ECO:0000313" key="3">
    <source>
        <dbReference type="Proteomes" id="UP001178507"/>
    </source>
</evidence>
<proteinExistence type="predicted"/>
<accession>A0AA36MYU1</accession>